<evidence type="ECO:0000313" key="1">
    <source>
        <dbReference type="EMBL" id="SCF09406.1"/>
    </source>
</evidence>
<dbReference type="EMBL" id="FMCU01000005">
    <property type="protein sequence ID" value="SCF09406.1"/>
    <property type="molecule type" value="Genomic_DNA"/>
</dbReference>
<gene>
    <name evidence="1" type="ORF">GA0070216_10521</name>
</gene>
<protein>
    <submittedName>
        <fullName evidence="1">Uncharacterized protein</fullName>
    </submittedName>
</protein>
<accession>A0A1C4XLZ6</accession>
<name>A0A1C4XLZ6_9ACTN</name>
<dbReference type="Proteomes" id="UP000198797">
    <property type="component" value="Unassembled WGS sequence"/>
</dbReference>
<keyword evidence="2" id="KW-1185">Reference proteome</keyword>
<evidence type="ECO:0000313" key="2">
    <source>
        <dbReference type="Proteomes" id="UP000198797"/>
    </source>
</evidence>
<reference evidence="2" key="1">
    <citation type="submission" date="2016-06" db="EMBL/GenBank/DDBJ databases">
        <authorList>
            <person name="Varghese N."/>
            <person name="Submissions Spin"/>
        </authorList>
    </citation>
    <scope>NUCLEOTIDE SEQUENCE [LARGE SCALE GENOMIC DNA]</scope>
    <source>
        <strain evidence="2">DSM 44100</strain>
    </source>
</reference>
<dbReference type="AlphaFoldDB" id="A0A1C4XLZ6"/>
<sequence length="163" mass="17219">MSQQSSVTAGGGVETLFELPAQSVPAPSADLWPAGMLPVSGPLAARMRPRTINEVAGQAHLLRPGAPLRRLLGGGGAASGLLYGNVIGYRHHHKVPDRVLEQQYPPDGVLEQQYPPDALVGKTTTRAGTVVNALCVIASDLRPVIRGGLHIRHWTMKRKGSAG</sequence>
<organism evidence="1 2">
    <name type="scientific">Micromonospora matsumotoense</name>
    <dbReference type="NCBI Taxonomy" id="121616"/>
    <lineage>
        <taxon>Bacteria</taxon>
        <taxon>Bacillati</taxon>
        <taxon>Actinomycetota</taxon>
        <taxon>Actinomycetes</taxon>
        <taxon>Micromonosporales</taxon>
        <taxon>Micromonosporaceae</taxon>
        <taxon>Micromonospora</taxon>
    </lineage>
</organism>
<dbReference type="STRING" id="121616.GA0070216_10521"/>
<proteinExistence type="predicted"/>